<dbReference type="PANTHER" id="PTHR45668:SF9">
    <property type="entry name" value="SERINE_THREONINE-PROTEIN PHOSPHATASE 7"/>
    <property type="match status" value="1"/>
</dbReference>
<comment type="catalytic activity">
    <reaction evidence="4">
        <text>O-phospho-L-threonyl-[protein] + H2O = L-threonyl-[protein] + phosphate</text>
        <dbReference type="Rhea" id="RHEA:47004"/>
        <dbReference type="Rhea" id="RHEA-COMP:11060"/>
        <dbReference type="Rhea" id="RHEA-COMP:11605"/>
        <dbReference type="ChEBI" id="CHEBI:15377"/>
        <dbReference type="ChEBI" id="CHEBI:30013"/>
        <dbReference type="ChEBI" id="CHEBI:43474"/>
        <dbReference type="ChEBI" id="CHEBI:61977"/>
        <dbReference type="EC" id="3.1.3.16"/>
    </reaction>
</comment>
<evidence type="ECO:0000256" key="5">
    <source>
        <dbReference type="SAM" id="MobiDB-lite"/>
    </source>
</evidence>
<feature type="compositionally biased region" description="Low complexity" evidence="5">
    <location>
        <begin position="7"/>
        <end position="26"/>
    </location>
</feature>
<dbReference type="EMBL" id="JBDFQZ010000006">
    <property type="protein sequence ID" value="KAK9713390.1"/>
    <property type="molecule type" value="Genomic_DNA"/>
</dbReference>
<keyword evidence="8" id="KW-1185">Reference proteome</keyword>
<gene>
    <name evidence="7" type="ORF">RND81_06G024400</name>
</gene>
<dbReference type="Pfam" id="PF00149">
    <property type="entry name" value="Metallophos"/>
    <property type="match status" value="1"/>
</dbReference>
<feature type="region of interest" description="Disordered" evidence="5">
    <location>
        <begin position="1"/>
        <end position="45"/>
    </location>
</feature>
<dbReference type="InterPro" id="IPR006186">
    <property type="entry name" value="Ser/Thr-sp_prot-phosphatase"/>
</dbReference>
<feature type="domain" description="Serine/threonine specific protein phosphatases" evidence="6">
    <location>
        <begin position="178"/>
        <end position="183"/>
    </location>
</feature>
<dbReference type="AlphaFoldDB" id="A0AAW1K819"/>
<evidence type="ECO:0000256" key="1">
    <source>
        <dbReference type="ARBA" id="ARBA00001936"/>
    </source>
</evidence>
<evidence type="ECO:0000256" key="4">
    <source>
        <dbReference type="RuleBase" id="RU004273"/>
    </source>
</evidence>
<reference evidence="7" key="1">
    <citation type="submission" date="2024-03" db="EMBL/GenBank/DDBJ databases">
        <title>WGS assembly of Saponaria officinalis var. Norfolk2.</title>
        <authorList>
            <person name="Jenkins J."/>
            <person name="Shu S."/>
            <person name="Grimwood J."/>
            <person name="Barry K."/>
            <person name="Goodstein D."/>
            <person name="Schmutz J."/>
            <person name="Leebens-Mack J."/>
            <person name="Osbourn A."/>
        </authorList>
    </citation>
    <scope>NUCLEOTIDE SEQUENCE [LARGE SCALE GENOMIC DNA]</scope>
    <source>
        <strain evidence="7">JIC</strain>
    </source>
</reference>
<dbReference type="GO" id="GO:0046872">
    <property type="term" value="F:metal ion binding"/>
    <property type="evidence" value="ECO:0007669"/>
    <property type="project" value="UniProtKB-KW"/>
</dbReference>
<dbReference type="PANTHER" id="PTHR45668">
    <property type="entry name" value="SERINE/THREONINE-PROTEIN PHOSPHATASE 5-RELATED"/>
    <property type="match status" value="1"/>
</dbReference>
<proteinExistence type="inferred from homology"/>
<keyword evidence="2" id="KW-0479">Metal-binding</keyword>
<dbReference type="PROSITE" id="PS00125">
    <property type="entry name" value="SER_THR_PHOSPHATASE"/>
    <property type="match status" value="1"/>
</dbReference>
<accession>A0AAW1K819</accession>
<dbReference type="SMART" id="SM00156">
    <property type="entry name" value="PP2Ac"/>
    <property type="match status" value="1"/>
</dbReference>
<evidence type="ECO:0000313" key="7">
    <source>
        <dbReference type="EMBL" id="KAK9713390.1"/>
    </source>
</evidence>
<organism evidence="7 8">
    <name type="scientific">Saponaria officinalis</name>
    <name type="common">Common soapwort</name>
    <name type="synonym">Lychnis saponaria</name>
    <dbReference type="NCBI Taxonomy" id="3572"/>
    <lineage>
        <taxon>Eukaryota</taxon>
        <taxon>Viridiplantae</taxon>
        <taxon>Streptophyta</taxon>
        <taxon>Embryophyta</taxon>
        <taxon>Tracheophyta</taxon>
        <taxon>Spermatophyta</taxon>
        <taxon>Magnoliopsida</taxon>
        <taxon>eudicotyledons</taxon>
        <taxon>Gunneridae</taxon>
        <taxon>Pentapetalae</taxon>
        <taxon>Caryophyllales</taxon>
        <taxon>Caryophyllaceae</taxon>
        <taxon>Caryophylleae</taxon>
        <taxon>Saponaria</taxon>
    </lineage>
</organism>
<comment type="cofactor">
    <cofactor evidence="1">
        <name>Mn(2+)</name>
        <dbReference type="ChEBI" id="CHEBI:29035"/>
    </cofactor>
</comment>
<dbReference type="InterPro" id="IPR029052">
    <property type="entry name" value="Metallo-depent_PP-like"/>
</dbReference>
<evidence type="ECO:0000256" key="3">
    <source>
        <dbReference type="ARBA" id="ARBA00023211"/>
    </source>
</evidence>
<dbReference type="GO" id="GO:0004722">
    <property type="term" value="F:protein serine/threonine phosphatase activity"/>
    <property type="evidence" value="ECO:0007669"/>
    <property type="project" value="UniProtKB-EC"/>
</dbReference>
<dbReference type="InterPro" id="IPR041754">
    <property type="entry name" value="MPP_PP7"/>
</dbReference>
<comment type="caution">
    <text evidence="7">The sequence shown here is derived from an EMBL/GenBank/DDBJ whole genome shotgun (WGS) entry which is preliminary data.</text>
</comment>
<dbReference type="Gene3D" id="3.60.21.10">
    <property type="match status" value="1"/>
</dbReference>
<dbReference type="InterPro" id="IPR051134">
    <property type="entry name" value="PPP_phosphatase"/>
</dbReference>
<comment type="similarity">
    <text evidence="4">Belongs to the PPP phosphatase family.</text>
</comment>
<dbReference type="EC" id="3.1.3.16" evidence="4"/>
<evidence type="ECO:0000259" key="6">
    <source>
        <dbReference type="PROSITE" id="PS00125"/>
    </source>
</evidence>
<dbReference type="CDD" id="cd07418">
    <property type="entry name" value="MPP_PP7"/>
    <property type="match status" value="1"/>
</dbReference>
<protein>
    <recommendedName>
        <fullName evidence="4">Serine/threonine-protein phosphatase</fullName>
        <ecNumber evidence="4">3.1.3.16</ecNumber>
    </recommendedName>
</protein>
<sequence length="448" mass="49572">MHTNLDSSATATTAAATSVTTPSTSNSPPPVLSPSQSNQSPKFPIQWPENGTLTLNWIFNLMSSFDYSSRNLLPSELPTVLPVPVFDKLILCGSKILHKEPNCVKIDDVGENSTVVVVGDVHGQLHDVLFLLKDAGYPSDDRIFVFNGDYVDRGAWGFETYVLLLAWKILFPNKVFLLRGNHESRYCTSVYGFEKEVMSKYGDQGKHVYRKCLGCFEGLPLATVIAGRVYTAHGGLFRSVTANPSRKAKGKKRNRKISVNSEGDVDGKLSLGSFEELSKARRAVLDPPWQGANLIPGDVLWSDPSMNPGLSPNSERGIGLLWGPDCTESFMKKFDLKLIIRSHEGPDAREKRPGLGGMDQGYTIDHVVESGKLITLFSAPDYPQFQATEERYKNKAAYIVLEPPNFDTPVFHSFEAVLPRPKAHPYYDFEDVIDSDEELDLAAMLPAP</sequence>
<name>A0AAW1K819_SAPOF</name>
<dbReference type="PRINTS" id="PR00114">
    <property type="entry name" value="STPHPHTASE"/>
</dbReference>
<dbReference type="Proteomes" id="UP001443914">
    <property type="component" value="Unassembled WGS sequence"/>
</dbReference>
<evidence type="ECO:0000256" key="2">
    <source>
        <dbReference type="ARBA" id="ARBA00022723"/>
    </source>
</evidence>
<dbReference type="FunFam" id="3.60.21.10:FF:000064">
    <property type="entry name" value="Serine/threonine-protein phosphatase"/>
    <property type="match status" value="1"/>
</dbReference>
<keyword evidence="3" id="KW-0464">Manganese</keyword>
<dbReference type="SUPFAM" id="SSF56300">
    <property type="entry name" value="Metallo-dependent phosphatases"/>
    <property type="match status" value="1"/>
</dbReference>
<evidence type="ECO:0000313" key="8">
    <source>
        <dbReference type="Proteomes" id="UP001443914"/>
    </source>
</evidence>
<dbReference type="InterPro" id="IPR004843">
    <property type="entry name" value="Calcineurin-like_PHP"/>
</dbReference>
<keyword evidence="4" id="KW-0378">Hydrolase</keyword>